<reference evidence="2 3" key="1">
    <citation type="submission" date="2020-10" db="EMBL/GenBank/DDBJ databases">
        <title>Pygocentrus nattereri (red-bellied piranha) genome, fPygNat1, primary haplotype.</title>
        <authorList>
            <person name="Myers G."/>
            <person name="Meyer A."/>
            <person name="Karagic N."/>
            <person name="Pippel M."/>
            <person name="Winkler S."/>
            <person name="Tracey A."/>
            <person name="Wood J."/>
            <person name="Formenti G."/>
            <person name="Howe K."/>
            <person name="Fedrigo O."/>
            <person name="Jarvis E.D."/>
        </authorList>
    </citation>
    <scope>NUCLEOTIDE SEQUENCE [LARGE SCALE GENOMIC DNA]</scope>
</reference>
<dbReference type="Proteomes" id="UP001501920">
    <property type="component" value="Chromosome 27"/>
</dbReference>
<name>A0A3B4C5B3_PYGNA</name>
<dbReference type="GeneTree" id="ENSGT01140000285679"/>
<protein>
    <submittedName>
        <fullName evidence="2">Uncharacterized protein</fullName>
    </submittedName>
</protein>
<dbReference type="OMA" id="VPHDGRG"/>
<dbReference type="AlphaFoldDB" id="A0A3B4C5B3"/>
<keyword evidence="3" id="KW-1185">Reference proteome</keyword>
<evidence type="ECO:0000313" key="3">
    <source>
        <dbReference type="Proteomes" id="UP001501920"/>
    </source>
</evidence>
<dbReference type="Ensembl" id="ENSPNAT00000003846.2">
    <property type="protein sequence ID" value="ENSPNAP00000006265.2"/>
    <property type="gene ID" value="ENSPNAG00000012319.2"/>
</dbReference>
<proteinExistence type="predicted"/>
<reference evidence="2" key="2">
    <citation type="submission" date="2025-08" db="UniProtKB">
        <authorList>
            <consortium name="Ensembl"/>
        </authorList>
    </citation>
    <scope>IDENTIFICATION</scope>
</reference>
<evidence type="ECO:0000256" key="1">
    <source>
        <dbReference type="SAM" id="MobiDB-lite"/>
    </source>
</evidence>
<sequence length="104" mass="11210">NECKNGLLVIRVHVEFLTVEQAQTGVGRLYVVQVLHSLVQSSQHDFAVRSHLRVSHNGSRTGQISKGSEIPLSPGVDDQQSSLGSDLINIHFAPDARNGTALGI</sequence>
<accession>A0A3B4C5B3</accession>
<evidence type="ECO:0000313" key="2">
    <source>
        <dbReference type="Ensembl" id="ENSPNAP00000006265.2"/>
    </source>
</evidence>
<reference evidence="2" key="3">
    <citation type="submission" date="2025-09" db="UniProtKB">
        <authorList>
            <consortium name="Ensembl"/>
        </authorList>
    </citation>
    <scope>IDENTIFICATION</scope>
</reference>
<feature type="compositionally biased region" description="Polar residues" evidence="1">
    <location>
        <begin position="57"/>
        <end position="66"/>
    </location>
</feature>
<organism evidence="2 3">
    <name type="scientific">Pygocentrus nattereri</name>
    <name type="common">Red-bellied piranha</name>
    <dbReference type="NCBI Taxonomy" id="42514"/>
    <lineage>
        <taxon>Eukaryota</taxon>
        <taxon>Metazoa</taxon>
        <taxon>Chordata</taxon>
        <taxon>Craniata</taxon>
        <taxon>Vertebrata</taxon>
        <taxon>Euteleostomi</taxon>
        <taxon>Actinopterygii</taxon>
        <taxon>Neopterygii</taxon>
        <taxon>Teleostei</taxon>
        <taxon>Ostariophysi</taxon>
        <taxon>Characiformes</taxon>
        <taxon>Characoidei</taxon>
        <taxon>Pygocentrus</taxon>
    </lineage>
</organism>
<feature type="region of interest" description="Disordered" evidence="1">
    <location>
        <begin position="57"/>
        <end position="81"/>
    </location>
</feature>